<feature type="binding site" evidence="7">
    <location>
        <position position="285"/>
    </location>
    <ligand>
        <name>Zn(2+)</name>
        <dbReference type="ChEBI" id="CHEBI:29105"/>
        <label>1</label>
    </ligand>
</feature>
<dbReference type="CDD" id="cd03879">
    <property type="entry name" value="M28_AAP"/>
    <property type="match status" value="1"/>
</dbReference>
<keyword evidence="4 9" id="KW-0732">Signal</keyword>
<feature type="domain" description="Peptidase M28" evidence="11">
    <location>
        <begin position="184"/>
        <end position="382"/>
    </location>
</feature>
<evidence type="ECO:0000256" key="1">
    <source>
        <dbReference type="ARBA" id="ARBA00022438"/>
    </source>
</evidence>
<organism evidence="12 13">
    <name type="scientific">Vibrio qinghaiensis</name>
    <dbReference type="NCBI Taxonomy" id="2025808"/>
    <lineage>
        <taxon>Bacteria</taxon>
        <taxon>Pseudomonadati</taxon>
        <taxon>Pseudomonadota</taxon>
        <taxon>Gammaproteobacteria</taxon>
        <taxon>Vibrionales</taxon>
        <taxon>Vibrionaceae</taxon>
        <taxon>Vibrio</taxon>
    </lineage>
</organism>
<dbReference type="RefSeq" id="WP_094500080.1">
    <property type="nucleotide sequence ID" value="NZ_CAWNHI010000001.1"/>
</dbReference>
<comment type="cofactor">
    <cofactor evidence="7">
        <name>Zn(2+)</name>
        <dbReference type="ChEBI" id="CHEBI:29105"/>
    </cofactor>
    <text evidence="7">Binds 2 Zn(2+) ions per subunit.</text>
</comment>
<dbReference type="GO" id="GO:0046872">
    <property type="term" value="F:metal ion binding"/>
    <property type="evidence" value="ECO:0007669"/>
    <property type="project" value="UniProtKB-KW"/>
</dbReference>
<evidence type="ECO:0000256" key="3">
    <source>
        <dbReference type="ARBA" id="ARBA00022723"/>
    </source>
</evidence>
<dbReference type="PANTHER" id="PTHR12147">
    <property type="entry name" value="METALLOPEPTIDASE M28 FAMILY MEMBER"/>
    <property type="match status" value="1"/>
</dbReference>
<dbReference type="SUPFAM" id="SSF89260">
    <property type="entry name" value="Collagen-binding domain"/>
    <property type="match status" value="1"/>
</dbReference>
<evidence type="ECO:0000259" key="10">
    <source>
        <dbReference type="Pfam" id="PF04151"/>
    </source>
</evidence>
<dbReference type="Proteomes" id="UP000215148">
    <property type="component" value="Chromosome 1"/>
</dbReference>
<name>A0A223MXG4_9VIBR</name>
<feature type="chain" id="PRO_5012443138" evidence="9">
    <location>
        <begin position="22"/>
        <end position="503"/>
    </location>
</feature>
<evidence type="ECO:0000259" key="11">
    <source>
        <dbReference type="Pfam" id="PF04389"/>
    </source>
</evidence>
<evidence type="ECO:0000256" key="9">
    <source>
        <dbReference type="SAM" id="SignalP"/>
    </source>
</evidence>
<proteinExistence type="predicted"/>
<protein>
    <submittedName>
        <fullName evidence="12">Aminopeptidase</fullName>
    </submittedName>
</protein>
<dbReference type="InterPro" id="IPR007484">
    <property type="entry name" value="Peptidase_M28"/>
</dbReference>
<feature type="signal peptide" evidence="9">
    <location>
        <begin position="1"/>
        <end position="21"/>
    </location>
</feature>
<keyword evidence="3 7" id="KW-0479">Metal-binding</keyword>
<keyword evidence="5" id="KW-0378">Hydrolase</keyword>
<dbReference type="GO" id="GO:0004177">
    <property type="term" value="F:aminopeptidase activity"/>
    <property type="evidence" value="ECO:0007669"/>
    <property type="project" value="UniProtKB-KW"/>
</dbReference>
<dbReference type="InterPro" id="IPR045175">
    <property type="entry name" value="M28_fam"/>
</dbReference>
<accession>A0A223MXG4</accession>
<dbReference type="PIRSF" id="PIRSF036685">
    <property type="entry name" value="BacLeuNPeptidase"/>
    <property type="match status" value="1"/>
</dbReference>
<dbReference type="AlphaFoldDB" id="A0A223MXG4"/>
<feature type="binding site" evidence="7">
    <location>
        <position position="203"/>
    </location>
    <ligand>
        <name>Zn(2+)</name>
        <dbReference type="ChEBI" id="CHEBI:29105"/>
        <label>1</label>
    </ligand>
</feature>
<dbReference type="PANTHER" id="PTHR12147:SF56">
    <property type="entry name" value="AMINOPEPTIDASE YDR415C-RELATED"/>
    <property type="match status" value="1"/>
</dbReference>
<dbReference type="EMBL" id="CP022741">
    <property type="protein sequence ID" value="ASU22275.1"/>
    <property type="molecule type" value="Genomic_DNA"/>
</dbReference>
<dbReference type="Gene3D" id="3.40.630.10">
    <property type="entry name" value="Zn peptidases"/>
    <property type="match status" value="1"/>
</dbReference>
<feature type="disulfide bond" evidence="8">
    <location>
        <begin position="329"/>
        <end position="333"/>
    </location>
</feature>
<evidence type="ECO:0000256" key="5">
    <source>
        <dbReference type="ARBA" id="ARBA00022801"/>
    </source>
</evidence>
<dbReference type="GO" id="GO:0008235">
    <property type="term" value="F:metalloexopeptidase activity"/>
    <property type="evidence" value="ECO:0007669"/>
    <property type="project" value="InterPro"/>
</dbReference>
<dbReference type="Pfam" id="PF04389">
    <property type="entry name" value="Peptidase_M28"/>
    <property type="match status" value="1"/>
</dbReference>
<dbReference type="Gene3D" id="2.60.120.380">
    <property type="match status" value="1"/>
</dbReference>
<keyword evidence="13" id="KW-1185">Reference proteome</keyword>
<evidence type="ECO:0000256" key="4">
    <source>
        <dbReference type="ARBA" id="ARBA00022729"/>
    </source>
</evidence>
<feature type="domain" description="Peptidase C-terminal archaeal/bacterial" evidence="10">
    <location>
        <begin position="422"/>
        <end position="488"/>
    </location>
</feature>
<dbReference type="Pfam" id="PF04151">
    <property type="entry name" value="PPC"/>
    <property type="match status" value="1"/>
</dbReference>
<feature type="binding site" evidence="7">
    <location>
        <position position="223"/>
    </location>
    <ligand>
        <name>Zn(2+)</name>
        <dbReference type="ChEBI" id="CHEBI:29105"/>
        <label>1</label>
    </ligand>
</feature>
<evidence type="ECO:0000256" key="7">
    <source>
        <dbReference type="PIRSR" id="PIRSR036685-1"/>
    </source>
</evidence>
<evidence type="ECO:0000256" key="6">
    <source>
        <dbReference type="ARBA" id="ARBA00022833"/>
    </source>
</evidence>
<dbReference type="InterPro" id="IPR012189">
    <property type="entry name" value="Pept_M28E_Ap1"/>
</dbReference>
<keyword evidence="1 12" id="KW-0031">Aminopeptidase</keyword>
<dbReference type="KEGG" id="vqi:CCZ37_06600"/>
<evidence type="ECO:0000313" key="12">
    <source>
        <dbReference type="EMBL" id="ASU22275.1"/>
    </source>
</evidence>
<dbReference type="PROSITE" id="PS51257">
    <property type="entry name" value="PROKAR_LIPOPROTEIN"/>
    <property type="match status" value="1"/>
</dbReference>
<dbReference type="SUPFAM" id="SSF53187">
    <property type="entry name" value="Zn-dependent exopeptidases"/>
    <property type="match status" value="1"/>
</dbReference>
<sequence>MNHKQTLLAIALAGCFSTAYAEEKVWISIGGDATQTALRSGAQSLLPENLINQTSVWVGQVPVSELATLSHEMHENHQRCGGYMVHPSAQSAMSVSAMPLNLDAFSAPEITQQTTVNAWLPSVSAQQITSTITTLTQFKNRFYTTSTGAQASNWIADHWRSLSASLPASKVEQITHSGYNQKSVMLTITGSEKPDEWVVIGGHLDSTLGSRTNESSIAPGADDDASGIAGVTEIIRLLSEQNFRPKRSIAFMAYAAEEVGLRGSQDLANRFKAEGKKVMSVMQLDMTNYQGSREDIVFITDYTDSNFTQYLTQLLDEYLPSLTYGFDTCGYACSDHASWHAVGYPAAMPFESKFNDYNPNIHSPQDTLQNSDPTGFHAVKFTKLGLAYVVEMGNASTPPTPSNQLQNGVPVNGLSASRNSKTWYQFELQEVGNLSIVLSGGSGDADLYVKYQTDADLQQYDCRPYRSGNNETCQFSNAQPGRYSILLHGYNNYSNASLVANAQ</sequence>
<dbReference type="GO" id="GO:0006508">
    <property type="term" value="P:proteolysis"/>
    <property type="evidence" value="ECO:0007669"/>
    <property type="project" value="UniProtKB-KW"/>
</dbReference>
<feature type="binding site" evidence="7">
    <location>
        <position position="258"/>
    </location>
    <ligand>
        <name>Zn(2+)</name>
        <dbReference type="ChEBI" id="CHEBI:29105"/>
        <label>2</label>
        <note>catalytic</note>
    </ligand>
</feature>
<reference evidence="12 13" key="1">
    <citation type="submission" date="2017-08" db="EMBL/GenBank/DDBJ databases">
        <title>The Vibrio qinghaiensis sp.-Q67 is a luminous bacteria isolated firstly from Qinghai lake, Qinghai province, China, which has been proved to be very sensitive to detect environmental and food pollutants. Therefore, complete genome analysis of V. qinghaiensis sp.-Q67 highlights the potential application of this strain on detection of hazards in the contaminated environments.</title>
        <authorList>
            <person name="Gong L."/>
        </authorList>
    </citation>
    <scope>NUCLEOTIDE SEQUENCE [LARGE SCALE GENOMIC DNA]</scope>
    <source>
        <strain evidence="12 13">Q67</strain>
    </source>
</reference>
<gene>
    <name evidence="12" type="ORF">CCZ37_06600</name>
</gene>
<keyword evidence="6 7" id="KW-0862">Zinc</keyword>
<keyword evidence="2" id="KW-0645">Protease</keyword>
<keyword evidence="8" id="KW-1015">Disulfide bond</keyword>
<evidence type="ECO:0000256" key="8">
    <source>
        <dbReference type="PIRSR" id="PIRSR036685-2"/>
    </source>
</evidence>
<evidence type="ECO:0000256" key="2">
    <source>
        <dbReference type="ARBA" id="ARBA00022670"/>
    </source>
</evidence>
<evidence type="ECO:0000313" key="13">
    <source>
        <dbReference type="Proteomes" id="UP000215148"/>
    </source>
</evidence>
<feature type="binding site" evidence="7">
    <location>
        <position position="362"/>
    </location>
    <ligand>
        <name>Zn(2+)</name>
        <dbReference type="ChEBI" id="CHEBI:29105"/>
        <label>2</label>
        <note>catalytic</note>
    </ligand>
</feature>
<dbReference type="InterPro" id="IPR007280">
    <property type="entry name" value="Peptidase_C_arc/bac"/>
</dbReference>